<accession>A0A9B0M4A7</accession>
<dbReference type="Proteomes" id="UP000245340">
    <property type="component" value="Unplaced"/>
</dbReference>
<dbReference type="InterPro" id="IPR033615">
    <property type="entry name" value="EOLA1/EOLA2"/>
</dbReference>
<organism evidence="1 2">
    <name type="scientific">Odobenus rosmarus divergens</name>
    <name type="common">Pacific walrus</name>
    <dbReference type="NCBI Taxonomy" id="9708"/>
    <lineage>
        <taxon>Eukaryota</taxon>
        <taxon>Metazoa</taxon>
        <taxon>Chordata</taxon>
        <taxon>Craniata</taxon>
        <taxon>Vertebrata</taxon>
        <taxon>Euteleostomi</taxon>
        <taxon>Mammalia</taxon>
        <taxon>Eutheria</taxon>
        <taxon>Laurasiatheria</taxon>
        <taxon>Carnivora</taxon>
        <taxon>Caniformia</taxon>
        <taxon>Pinnipedia</taxon>
        <taxon>Odobenidae</taxon>
        <taxon>Odobenus</taxon>
    </lineage>
</organism>
<evidence type="ECO:0000313" key="2">
    <source>
        <dbReference type="RefSeq" id="XP_004417315.1"/>
    </source>
</evidence>
<reference evidence="2" key="1">
    <citation type="submission" date="2025-08" db="UniProtKB">
        <authorList>
            <consortium name="RefSeq"/>
        </authorList>
    </citation>
    <scope>IDENTIFICATION</scope>
</reference>
<dbReference type="AlphaFoldDB" id="A0A9B0M4A7"/>
<protein>
    <submittedName>
        <fullName evidence="2">Uncharacterized protein CXorf40 homolog</fullName>
    </submittedName>
</protein>
<dbReference type="PANTHER" id="PTHR31666:SF0">
    <property type="entry name" value="PROTEIN EOLA1-RELATED"/>
    <property type="match status" value="1"/>
</dbReference>
<name>A0A9B0M4A7_ODORO</name>
<sequence length="137" mass="15079">MHSDPLAVMGHLSLPRHLVLRVWHVADARPERPGVLRGPLGRPSWSLVVVAFNNRVLQQAGLGFWKENPVRASLCAQGLWDVGETLPCPEDLAPDEVVELENRAVLTSLKQKYLTALRTPGGCWSPSPGKAEKMSSR</sequence>
<proteinExistence type="predicted"/>
<dbReference type="PANTHER" id="PTHR31666">
    <property type="entry name" value="PROTEIN CXORF40A-RELATED"/>
    <property type="match status" value="1"/>
</dbReference>
<gene>
    <name evidence="2" type="primary">LOC101380191</name>
</gene>
<dbReference type="RefSeq" id="XP_004417315.1">
    <property type="nucleotide sequence ID" value="XM_004417258.1"/>
</dbReference>
<keyword evidence="1" id="KW-1185">Reference proteome</keyword>
<evidence type="ECO:0000313" key="1">
    <source>
        <dbReference type="Proteomes" id="UP000245340"/>
    </source>
</evidence>